<keyword evidence="4" id="KW-0009">Actin-binding</keyword>
<dbReference type="OrthoDB" id="10249245at2759"/>
<dbReference type="AlphaFoldDB" id="A0A1L9SUB9"/>
<dbReference type="InterPro" id="IPR017904">
    <property type="entry name" value="ADF/Cofilin"/>
</dbReference>
<evidence type="ECO:0000313" key="8">
    <source>
        <dbReference type="Proteomes" id="UP000184188"/>
    </source>
</evidence>
<dbReference type="PROSITE" id="PS51263">
    <property type="entry name" value="ADF_H"/>
    <property type="match status" value="1"/>
</dbReference>
<dbReference type="EMBL" id="KV878336">
    <property type="protein sequence ID" value="OJJ50802.1"/>
    <property type="molecule type" value="Genomic_DNA"/>
</dbReference>
<feature type="domain" description="ADF-H" evidence="6">
    <location>
        <begin position="4"/>
        <end position="145"/>
    </location>
</feature>
<dbReference type="SUPFAM" id="SSF55753">
    <property type="entry name" value="Actin depolymerizing proteins"/>
    <property type="match status" value="1"/>
</dbReference>
<name>A0A1L9SUB9_9EURO</name>
<gene>
    <name evidence="7" type="ORF">ASPZODRAFT_126748</name>
</gene>
<dbReference type="CDD" id="cd11286">
    <property type="entry name" value="ADF_cofilin_like"/>
    <property type="match status" value="1"/>
</dbReference>
<evidence type="ECO:0000256" key="3">
    <source>
        <dbReference type="ARBA" id="ARBA00015630"/>
    </source>
</evidence>
<protein>
    <recommendedName>
        <fullName evidence="3">Cofilin</fullName>
    </recommendedName>
    <alternativeName>
        <fullName evidence="5">Actin-depolymerizing factor 1</fullName>
    </alternativeName>
</protein>
<dbReference type="RefSeq" id="XP_022585312.1">
    <property type="nucleotide sequence ID" value="XM_022721565.1"/>
</dbReference>
<evidence type="ECO:0000256" key="2">
    <source>
        <dbReference type="ARBA" id="ARBA00006844"/>
    </source>
</evidence>
<dbReference type="Pfam" id="PF00241">
    <property type="entry name" value="Cofilin_ADF"/>
    <property type="match status" value="1"/>
</dbReference>
<evidence type="ECO:0000256" key="5">
    <source>
        <dbReference type="ARBA" id="ARBA00032427"/>
    </source>
</evidence>
<comment type="similarity">
    <text evidence="2">Belongs to the actin-binding proteins ADF family.</text>
</comment>
<organism evidence="7 8">
    <name type="scientific">Penicilliopsis zonata CBS 506.65</name>
    <dbReference type="NCBI Taxonomy" id="1073090"/>
    <lineage>
        <taxon>Eukaryota</taxon>
        <taxon>Fungi</taxon>
        <taxon>Dikarya</taxon>
        <taxon>Ascomycota</taxon>
        <taxon>Pezizomycotina</taxon>
        <taxon>Eurotiomycetes</taxon>
        <taxon>Eurotiomycetidae</taxon>
        <taxon>Eurotiales</taxon>
        <taxon>Aspergillaceae</taxon>
        <taxon>Penicilliopsis</taxon>
    </lineage>
</organism>
<dbReference type="VEuPathDB" id="FungiDB:ASPZODRAFT_126748"/>
<dbReference type="STRING" id="1073090.A0A1L9SUB9"/>
<dbReference type="GO" id="GO:0015629">
    <property type="term" value="C:actin cytoskeleton"/>
    <property type="evidence" value="ECO:0007669"/>
    <property type="project" value="InterPro"/>
</dbReference>
<evidence type="ECO:0000256" key="1">
    <source>
        <dbReference type="ARBA" id="ARBA00004109"/>
    </source>
</evidence>
<sequence length="151" mass="16808">MSLNSGVSINDECVTSYKEFSLSRGKTKYMIFKLSDDKSEIVIDESGGEKDYEVFRNKLCDAKDSKGRPAPRYAVYDVEYELGGGEGKRNKIIFISWVPEESDRMLRMIYASTREGLKTALGPAASIHADEKGDIEWNTVLYEASGGKAGK</sequence>
<dbReference type="GO" id="GO:0016363">
    <property type="term" value="C:nuclear matrix"/>
    <property type="evidence" value="ECO:0007669"/>
    <property type="project" value="UniProtKB-SubCell"/>
</dbReference>
<evidence type="ECO:0000313" key="7">
    <source>
        <dbReference type="EMBL" id="OJJ50802.1"/>
    </source>
</evidence>
<dbReference type="SMART" id="SM00102">
    <property type="entry name" value="ADF"/>
    <property type="match status" value="1"/>
</dbReference>
<comment type="subcellular location">
    <subcellularLocation>
        <location evidence="1">Nucleus matrix</location>
    </subcellularLocation>
</comment>
<dbReference type="PANTHER" id="PTHR11913">
    <property type="entry name" value="COFILIN-RELATED"/>
    <property type="match status" value="1"/>
</dbReference>
<evidence type="ECO:0000256" key="4">
    <source>
        <dbReference type="ARBA" id="ARBA00023203"/>
    </source>
</evidence>
<keyword evidence="8" id="KW-1185">Reference proteome</keyword>
<accession>A0A1L9SUB9</accession>
<dbReference type="InterPro" id="IPR029006">
    <property type="entry name" value="ADF-H/Gelsolin-like_dom_sf"/>
</dbReference>
<dbReference type="InterPro" id="IPR002108">
    <property type="entry name" value="ADF-H"/>
</dbReference>
<proteinExistence type="inferred from homology"/>
<dbReference type="GO" id="GO:0003779">
    <property type="term" value="F:actin binding"/>
    <property type="evidence" value="ECO:0007669"/>
    <property type="project" value="UniProtKB-KW"/>
</dbReference>
<dbReference type="Proteomes" id="UP000184188">
    <property type="component" value="Unassembled WGS sequence"/>
</dbReference>
<evidence type="ECO:0000259" key="6">
    <source>
        <dbReference type="PROSITE" id="PS51263"/>
    </source>
</evidence>
<dbReference type="GO" id="GO:0030042">
    <property type="term" value="P:actin filament depolymerization"/>
    <property type="evidence" value="ECO:0007669"/>
    <property type="project" value="InterPro"/>
</dbReference>
<reference evidence="8" key="1">
    <citation type="journal article" date="2017" name="Genome Biol.">
        <title>Comparative genomics reveals high biological diversity and specific adaptations in the industrially and medically important fungal genus Aspergillus.</title>
        <authorList>
            <person name="de Vries R.P."/>
            <person name="Riley R."/>
            <person name="Wiebenga A."/>
            <person name="Aguilar-Osorio G."/>
            <person name="Amillis S."/>
            <person name="Uchima C.A."/>
            <person name="Anderluh G."/>
            <person name="Asadollahi M."/>
            <person name="Askin M."/>
            <person name="Barry K."/>
            <person name="Battaglia E."/>
            <person name="Bayram O."/>
            <person name="Benocci T."/>
            <person name="Braus-Stromeyer S.A."/>
            <person name="Caldana C."/>
            <person name="Canovas D."/>
            <person name="Cerqueira G.C."/>
            <person name="Chen F."/>
            <person name="Chen W."/>
            <person name="Choi C."/>
            <person name="Clum A."/>
            <person name="Dos Santos R.A."/>
            <person name="Damasio A.R."/>
            <person name="Diallinas G."/>
            <person name="Emri T."/>
            <person name="Fekete E."/>
            <person name="Flipphi M."/>
            <person name="Freyberg S."/>
            <person name="Gallo A."/>
            <person name="Gournas C."/>
            <person name="Habgood R."/>
            <person name="Hainaut M."/>
            <person name="Harispe M.L."/>
            <person name="Henrissat B."/>
            <person name="Hilden K.S."/>
            <person name="Hope R."/>
            <person name="Hossain A."/>
            <person name="Karabika E."/>
            <person name="Karaffa L."/>
            <person name="Karanyi Z."/>
            <person name="Krasevec N."/>
            <person name="Kuo A."/>
            <person name="Kusch H."/>
            <person name="LaButti K."/>
            <person name="Lagendijk E.L."/>
            <person name="Lapidus A."/>
            <person name="Levasseur A."/>
            <person name="Lindquist E."/>
            <person name="Lipzen A."/>
            <person name="Logrieco A.F."/>
            <person name="MacCabe A."/>
            <person name="Maekelae M.R."/>
            <person name="Malavazi I."/>
            <person name="Melin P."/>
            <person name="Meyer V."/>
            <person name="Mielnichuk N."/>
            <person name="Miskei M."/>
            <person name="Molnar A.P."/>
            <person name="Mule G."/>
            <person name="Ngan C.Y."/>
            <person name="Orejas M."/>
            <person name="Orosz E."/>
            <person name="Ouedraogo J.P."/>
            <person name="Overkamp K.M."/>
            <person name="Park H.-S."/>
            <person name="Perrone G."/>
            <person name="Piumi F."/>
            <person name="Punt P.J."/>
            <person name="Ram A.F."/>
            <person name="Ramon A."/>
            <person name="Rauscher S."/>
            <person name="Record E."/>
            <person name="Riano-Pachon D.M."/>
            <person name="Robert V."/>
            <person name="Roehrig J."/>
            <person name="Ruller R."/>
            <person name="Salamov A."/>
            <person name="Salih N.S."/>
            <person name="Samson R.A."/>
            <person name="Sandor E."/>
            <person name="Sanguinetti M."/>
            <person name="Schuetze T."/>
            <person name="Sepcic K."/>
            <person name="Shelest E."/>
            <person name="Sherlock G."/>
            <person name="Sophianopoulou V."/>
            <person name="Squina F.M."/>
            <person name="Sun H."/>
            <person name="Susca A."/>
            <person name="Todd R.B."/>
            <person name="Tsang A."/>
            <person name="Unkles S.E."/>
            <person name="van de Wiele N."/>
            <person name="van Rossen-Uffink D."/>
            <person name="Oliveira J.V."/>
            <person name="Vesth T.C."/>
            <person name="Visser J."/>
            <person name="Yu J.-H."/>
            <person name="Zhou M."/>
            <person name="Andersen M.R."/>
            <person name="Archer D.B."/>
            <person name="Baker S.E."/>
            <person name="Benoit I."/>
            <person name="Brakhage A.A."/>
            <person name="Braus G.H."/>
            <person name="Fischer R."/>
            <person name="Frisvad J.C."/>
            <person name="Goldman G.H."/>
            <person name="Houbraken J."/>
            <person name="Oakley B."/>
            <person name="Pocsi I."/>
            <person name="Scazzocchio C."/>
            <person name="Seiboth B."/>
            <person name="vanKuyk P.A."/>
            <person name="Wortman J."/>
            <person name="Dyer P.S."/>
            <person name="Grigoriev I.V."/>
        </authorList>
    </citation>
    <scope>NUCLEOTIDE SEQUENCE [LARGE SCALE GENOMIC DNA]</scope>
    <source>
        <strain evidence="8">CBS 506.65</strain>
    </source>
</reference>
<dbReference type="Gene3D" id="3.40.20.10">
    <property type="entry name" value="Severin"/>
    <property type="match status" value="1"/>
</dbReference>
<dbReference type="GeneID" id="34608030"/>